<evidence type="ECO:0000256" key="7">
    <source>
        <dbReference type="ARBA" id="ARBA00023123"/>
    </source>
</evidence>
<feature type="domain" description="Myosin tail" evidence="12">
    <location>
        <begin position="1"/>
        <end position="109"/>
    </location>
</feature>
<comment type="similarity">
    <text evidence="2">Belongs to the paramyosin family.</text>
</comment>
<dbReference type="GO" id="GO:0030016">
    <property type="term" value="C:myofibril"/>
    <property type="evidence" value="ECO:0007669"/>
    <property type="project" value="UniProtKB-SubCell"/>
</dbReference>
<dbReference type="GO" id="GO:0032982">
    <property type="term" value="C:myosin filament"/>
    <property type="evidence" value="ECO:0007669"/>
    <property type="project" value="UniProtKB-KW"/>
</dbReference>
<keyword evidence="9" id="KW-0514">Muscle protein</keyword>
<proteinExistence type="inferred from homology"/>
<protein>
    <recommendedName>
        <fullName evidence="3">Paramyosin</fullName>
    </recommendedName>
</protein>
<dbReference type="PANTHER" id="PTHR46349">
    <property type="entry name" value="CINGULIN-LIKE PROTEIN 1-RELATED"/>
    <property type="match status" value="1"/>
</dbReference>
<feature type="region of interest" description="Disordered" evidence="11">
    <location>
        <begin position="87"/>
        <end position="142"/>
    </location>
</feature>
<evidence type="ECO:0000256" key="11">
    <source>
        <dbReference type="SAM" id="MobiDB-lite"/>
    </source>
</evidence>
<dbReference type="SUPFAM" id="SSF57997">
    <property type="entry name" value="Tropomyosin"/>
    <property type="match status" value="1"/>
</dbReference>
<evidence type="ECO:0000256" key="5">
    <source>
        <dbReference type="ARBA" id="ARBA00022490"/>
    </source>
</evidence>
<evidence type="ECO:0000256" key="2">
    <source>
        <dbReference type="ARBA" id="ARBA00008447"/>
    </source>
</evidence>
<name>A0A915BH75_PARUN</name>
<dbReference type="PANTHER" id="PTHR46349:SF6">
    <property type="entry name" value="MYOSIN-6-LIKE"/>
    <property type="match status" value="1"/>
</dbReference>
<evidence type="ECO:0000256" key="10">
    <source>
        <dbReference type="ARBA" id="ARBA00049580"/>
    </source>
</evidence>
<keyword evidence="13" id="KW-1185">Reference proteome</keyword>
<dbReference type="InterPro" id="IPR002928">
    <property type="entry name" value="Myosin_tail"/>
</dbReference>
<dbReference type="Pfam" id="PF01576">
    <property type="entry name" value="Myosin_tail_1"/>
    <property type="match status" value="1"/>
</dbReference>
<sequence length="142" mass="16275">LEQRAHELEAELDGEQRRYQEVNKNVSKAERQVRELQFQVDEDKKNFERMQDLVGKLQDKIKIQKKQLEEAEELANLNLQKYRQLQHQLEDAEERAENAEASVSKMRSKSRSSMSAAPGGVQGSQSSAAVLRSASRARASEY</sequence>
<comment type="function">
    <text evidence="10">Paramyosin is a major structural component of many thick filaments isolated from invertebrate muscles.</text>
</comment>
<evidence type="ECO:0000256" key="6">
    <source>
        <dbReference type="ARBA" id="ARBA00023054"/>
    </source>
</evidence>
<feature type="compositionally biased region" description="Low complexity" evidence="11">
    <location>
        <begin position="99"/>
        <end position="117"/>
    </location>
</feature>
<dbReference type="Proteomes" id="UP000887569">
    <property type="component" value="Unplaced"/>
</dbReference>
<keyword evidence="4" id="KW-0787">Thick filament</keyword>
<dbReference type="GO" id="GO:0016459">
    <property type="term" value="C:myosin complex"/>
    <property type="evidence" value="ECO:0007669"/>
    <property type="project" value="InterPro"/>
</dbReference>
<evidence type="ECO:0000256" key="8">
    <source>
        <dbReference type="ARBA" id="ARBA00023175"/>
    </source>
</evidence>
<reference evidence="14" key="1">
    <citation type="submission" date="2022-11" db="UniProtKB">
        <authorList>
            <consortium name="WormBaseParasite"/>
        </authorList>
    </citation>
    <scope>IDENTIFICATION</scope>
</reference>
<evidence type="ECO:0000259" key="12">
    <source>
        <dbReference type="Pfam" id="PF01576"/>
    </source>
</evidence>
<dbReference type="AlphaFoldDB" id="A0A915BH75"/>
<comment type="subcellular location">
    <subcellularLocation>
        <location evidence="1">Cytoplasm</location>
        <location evidence="1">Myofibril</location>
    </subcellularLocation>
</comment>
<evidence type="ECO:0000256" key="3">
    <source>
        <dbReference type="ARBA" id="ARBA00018623"/>
    </source>
</evidence>
<keyword evidence="7" id="KW-0518">Myosin</keyword>
<feature type="compositionally biased region" description="Low complexity" evidence="11">
    <location>
        <begin position="126"/>
        <end position="142"/>
    </location>
</feature>
<accession>A0A915BH75</accession>
<organism evidence="13 14">
    <name type="scientific">Parascaris univalens</name>
    <name type="common">Nematode worm</name>
    <dbReference type="NCBI Taxonomy" id="6257"/>
    <lineage>
        <taxon>Eukaryota</taxon>
        <taxon>Metazoa</taxon>
        <taxon>Ecdysozoa</taxon>
        <taxon>Nematoda</taxon>
        <taxon>Chromadorea</taxon>
        <taxon>Rhabditida</taxon>
        <taxon>Spirurina</taxon>
        <taxon>Ascaridomorpha</taxon>
        <taxon>Ascaridoidea</taxon>
        <taxon>Ascarididae</taxon>
        <taxon>Parascaris</taxon>
    </lineage>
</organism>
<evidence type="ECO:0000313" key="13">
    <source>
        <dbReference type="Proteomes" id="UP000887569"/>
    </source>
</evidence>
<keyword evidence="6" id="KW-0175">Coiled coil</keyword>
<evidence type="ECO:0000256" key="9">
    <source>
        <dbReference type="ARBA" id="ARBA00023179"/>
    </source>
</evidence>
<evidence type="ECO:0000313" key="14">
    <source>
        <dbReference type="WBParaSite" id="PgR040_g049_t01"/>
    </source>
</evidence>
<evidence type="ECO:0000256" key="1">
    <source>
        <dbReference type="ARBA" id="ARBA00004657"/>
    </source>
</evidence>
<keyword evidence="5" id="KW-0963">Cytoplasm</keyword>
<evidence type="ECO:0000256" key="4">
    <source>
        <dbReference type="ARBA" id="ARBA00022433"/>
    </source>
</evidence>
<keyword evidence="8" id="KW-0505">Motor protein</keyword>
<dbReference type="WBParaSite" id="PgR040_g049_t01">
    <property type="protein sequence ID" value="PgR040_g049_t01"/>
    <property type="gene ID" value="PgR040_g049"/>
</dbReference>
<dbReference type="Gene3D" id="1.10.287.1490">
    <property type="match status" value="1"/>
</dbReference>